<gene>
    <name evidence="1" type="ORF">ACFW6T_07075</name>
</gene>
<dbReference type="Proteomes" id="UP001599542">
    <property type="component" value="Unassembled WGS sequence"/>
</dbReference>
<keyword evidence="2" id="KW-1185">Reference proteome</keyword>
<sequence length="47" mass="5020">MLILENDEDDILHLRGLSAEDTATLCAAYGSGDIEAVLQQGWPPGYG</sequence>
<evidence type="ECO:0000313" key="1">
    <source>
        <dbReference type="EMBL" id="MFE1351739.1"/>
    </source>
</evidence>
<name>A0ABW6GGL3_9ACTN</name>
<reference evidence="1 2" key="1">
    <citation type="submission" date="2024-09" db="EMBL/GenBank/DDBJ databases">
        <title>The Natural Products Discovery Center: Release of the First 8490 Sequenced Strains for Exploring Actinobacteria Biosynthetic Diversity.</title>
        <authorList>
            <person name="Kalkreuter E."/>
            <person name="Kautsar S.A."/>
            <person name="Yang D."/>
            <person name="Bader C.D."/>
            <person name="Teijaro C.N."/>
            <person name="Fluegel L."/>
            <person name="Davis C.M."/>
            <person name="Simpson J.R."/>
            <person name="Lauterbach L."/>
            <person name="Steele A.D."/>
            <person name="Gui C."/>
            <person name="Meng S."/>
            <person name="Li G."/>
            <person name="Viehrig K."/>
            <person name="Ye F."/>
            <person name="Su P."/>
            <person name="Kiefer A.F."/>
            <person name="Nichols A."/>
            <person name="Cepeda A.J."/>
            <person name="Yan W."/>
            <person name="Fan B."/>
            <person name="Jiang Y."/>
            <person name="Adhikari A."/>
            <person name="Zheng C.-J."/>
            <person name="Schuster L."/>
            <person name="Cowan T.M."/>
            <person name="Smanski M.J."/>
            <person name="Chevrette M.G."/>
            <person name="De Carvalho L.P.S."/>
            <person name="Shen B."/>
        </authorList>
    </citation>
    <scope>NUCLEOTIDE SEQUENCE [LARGE SCALE GENOMIC DNA]</scope>
    <source>
        <strain evidence="1 2">NPDC058753</strain>
    </source>
</reference>
<dbReference type="EMBL" id="JBHYPX010000009">
    <property type="protein sequence ID" value="MFE1351739.1"/>
    <property type="molecule type" value="Genomic_DNA"/>
</dbReference>
<dbReference type="RefSeq" id="WP_380322199.1">
    <property type="nucleotide sequence ID" value="NZ_JBHYPW010000016.1"/>
</dbReference>
<accession>A0ABW6GGL3</accession>
<organism evidence="1 2">
    <name type="scientific">Kitasatospora phosalacinea</name>
    <dbReference type="NCBI Taxonomy" id="2065"/>
    <lineage>
        <taxon>Bacteria</taxon>
        <taxon>Bacillati</taxon>
        <taxon>Actinomycetota</taxon>
        <taxon>Actinomycetes</taxon>
        <taxon>Kitasatosporales</taxon>
        <taxon>Streptomycetaceae</taxon>
        <taxon>Kitasatospora</taxon>
    </lineage>
</organism>
<protein>
    <submittedName>
        <fullName evidence="1">Uncharacterized protein</fullName>
    </submittedName>
</protein>
<comment type="caution">
    <text evidence="1">The sequence shown here is derived from an EMBL/GenBank/DDBJ whole genome shotgun (WGS) entry which is preliminary data.</text>
</comment>
<evidence type="ECO:0000313" key="2">
    <source>
        <dbReference type="Proteomes" id="UP001599542"/>
    </source>
</evidence>
<proteinExistence type="predicted"/>